<dbReference type="NCBIfam" id="NF002020">
    <property type="entry name" value="PRK00823.1-5"/>
    <property type="match status" value="1"/>
</dbReference>
<reference evidence="7" key="1">
    <citation type="submission" date="2012-09" db="EMBL/GenBank/DDBJ databases">
        <authorList>
            <person name="Martin A.A."/>
        </authorList>
    </citation>
    <scope>NUCLEOTIDE SEQUENCE</scope>
</reference>
<protein>
    <recommendedName>
        <fullName evidence="3">4a-hydroxytetrahydrobiopterin dehydratase</fullName>
        <ecNumber evidence="3">4.2.1.96</ecNumber>
    </recommendedName>
    <alternativeName>
        <fullName evidence="5">4-alpha-hydroxy-tetrahydropterin dehydratase</fullName>
    </alternativeName>
    <alternativeName>
        <fullName evidence="6">Pterin carbinolamine dehydratase</fullName>
    </alternativeName>
</protein>
<comment type="catalytic activity">
    <reaction evidence="1">
        <text>(4aS,6R)-4a-hydroxy-L-erythro-5,6,7,8-tetrahydrobiopterin = (6R)-L-erythro-6,7-dihydrobiopterin + H2O</text>
        <dbReference type="Rhea" id="RHEA:11920"/>
        <dbReference type="ChEBI" id="CHEBI:15377"/>
        <dbReference type="ChEBI" id="CHEBI:15642"/>
        <dbReference type="ChEBI" id="CHEBI:43120"/>
        <dbReference type="EC" id="4.2.1.96"/>
    </reaction>
</comment>
<dbReference type="STRING" id="6313.A0A0K0DL26"/>
<proteinExistence type="inferred from homology"/>
<evidence type="ECO:0000256" key="1">
    <source>
        <dbReference type="ARBA" id="ARBA00001554"/>
    </source>
</evidence>
<dbReference type="InterPro" id="IPR036428">
    <property type="entry name" value="PCD_sf"/>
</dbReference>
<evidence type="ECO:0000256" key="6">
    <source>
        <dbReference type="ARBA" id="ARBA00031023"/>
    </source>
</evidence>
<dbReference type="NCBIfam" id="NF002018">
    <property type="entry name" value="PRK00823.1-3"/>
    <property type="match status" value="1"/>
</dbReference>
<dbReference type="WBParaSite" id="ACAC_0001226001-mRNA-1">
    <property type="protein sequence ID" value="ACAC_0001226001-mRNA-1"/>
    <property type="gene ID" value="ACAC_0001226001"/>
</dbReference>
<dbReference type="GO" id="GO:0006729">
    <property type="term" value="P:tetrahydrobiopterin biosynthetic process"/>
    <property type="evidence" value="ECO:0007669"/>
    <property type="project" value="InterPro"/>
</dbReference>
<name>A0A0K0DL26_ANGCA</name>
<evidence type="ECO:0000256" key="3">
    <source>
        <dbReference type="ARBA" id="ARBA00013252"/>
    </source>
</evidence>
<dbReference type="SUPFAM" id="SSF55248">
    <property type="entry name" value="PCD-like"/>
    <property type="match status" value="1"/>
</dbReference>
<evidence type="ECO:0000313" key="7">
    <source>
        <dbReference type="Proteomes" id="UP000035642"/>
    </source>
</evidence>
<evidence type="ECO:0000313" key="8">
    <source>
        <dbReference type="WBParaSite" id="ACAC_0001226001-mRNA-1"/>
    </source>
</evidence>
<dbReference type="InterPro" id="IPR001533">
    <property type="entry name" value="Pterin_deHydtase"/>
</dbReference>
<dbReference type="Pfam" id="PF01329">
    <property type="entry name" value="Pterin_4a"/>
    <property type="match status" value="1"/>
</dbReference>
<evidence type="ECO:0000256" key="4">
    <source>
        <dbReference type="ARBA" id="ARBA00023239"/>
    </source>
</evidence>
<dbReference type="PANTHER" id="PTHR12599:SF0">
    <property type="entry name" value="PTERIN-4-ALPHA-CARBINOLAMINE DEHYDRATASE"/>
    <property type="match status" value="1"/>
</dbReference>
<dbReference type="EC" id="4.2.1.96" evidence="3"/>
<organism evidence="7 8">
    <name type="scientific">Angiostrongylus cantonensis</name>
    <name type="common">Rat lungworm</name>
    <dbReference type="NCBI Taxonomy" id="6313"/>
    <lineage>
        <taxon>Eukaryota</taxon>
        <taxon>Metazoa</taxon>
        <taxon>Ecdysozoa</taxon>
        <taxon>Nematoda</taxon>
        <taxon>Chromadorea</taxon>
        <taxon>Rhabditida</taxon>
        <taxon>Rhabditina</taxon>
        <taxon>Rhabditomorpha</taxon>
        <taxon>Strongyloidea</taxon>
        <taxon>Metastrongylidae</taxon>
        <taxon>Angiostrongylus</taxon>
    </lineage>
</organism>
<dbReference type="HAMAP" id="MF_00434">
    <property type="entry name" value="Pterin_4_alpha"/>
    <property type="match status" value="1"/>
</dbReference>
<dbReference type="FunFam" id="3.30.1360.20:FF:000001">
    <property type="entry name" value="Pterin-4-alpha-carbinolamine dehydratase 2"/>
    <property type="match status" value="1"/>
</dbReference>
<reference evidence="8" key="2">
    <citation type="submission" date="2017-02" db="UniProtKB">
        <authorList>
            <consortium name="WormBaseParasite"/>
        </authorList>
    </citation>
    <scope>IDENTIFICATION</scope>
</reference>
<dbReference type="Gene3D" id="3.30.1360.20">
    <property type="entry name" value="Transcriptional coactivator/pterin dehydratase"/>
    <property type="match status" value="1"/>
</dbReference>
<dbReference type="GO" id="GO:0008124">
    <property type="term" value="F:4-alpha-hydroxytetrahydrobiopterin dehydratase activity"/>
    <property type="evidence" value="ECO:0007669"/>
    <property type="project" value="UniProtKB-EC"/>
</dbReference>
<evidence type="ECO:0000256" key="2">
    <source>
        <dbReference type="ARBA" id="ARBA00006472"/>
    </source>
</evidence>
<evidence type="ECO:0000256" key="5">
    <source>
        <dbReference type="ARBA" id="ARBA00030497"/>
    </source>
</evidence>
<keyword evidence="4" id="KW-0456">Lyase</keyword>
<sequence length="136" mass="15462">MRRVVVLVHGWVILGTSHGIDILATTATVTRCLTSQRATKMKLSDQQRAELLQPLLAQGWKTVEGRDAIKKEFQFKDFNEAFGFMTQVALKADKMDHHPEWFNVYNKVDITLSTHDCNGLSQKDITLAKFIDSVKK</sequence>
<accession>A0A0K0DL26</accession>
<comment type="similarity">
    <text evidence="2">Belongs to the pterin-4-alpha-carbinolamine dehydratase family.</text>
</comment>
<dbReference type="PANTHER" id="PTHR12599">
    <property type="entry name" value="PTERIN-4-ALPHA-CARBINOLAMINE DEHYDRATASE"/>
    <property type="match status" value="1"/>
</dbReference>
<dbReference type="AlphaFoldDB" id="A0A0K0DL26"/>
<dbReference type="Proteomes" id="UP000035642">
    <property type="component" value="Unassembled WGS sequence"/>
</dbReference>
<dbReference type="CDD" id="cd00914">
    <property type="entry name" value="PCD_DCoH_subfamily_b"/>
    <property type="match status" value="1"/>
</dbReference>
<keyword evidence="7" id="KW-1185">Reference proteome</keyword>